<comment type="caution">
    <text evidence="2">The sequence shown here is derived from an EMBL/GenBank/DDBJ whole genome shotgun (WGS) entry which is preliminary data.</text>
</comment>
<proteinExistence type="predicted"/>
<keyword evidence="3" id="KW-1185">Reference proteome</keyword>
<dbReference type="EMBL" id="QKSB01000007">
    <property type="protein sequence ID" value="PZE16682.1"/>
    <property type="molecule type" value="Genomic_DNA"/>
</dbReference>
<dbReference type="InterPro" id="IPR019734">
    <property type="entry name" value="TPR_rpt"/>
</dbReference>
<evidence type="ECO:0000313" key="3">
    <source>
        <dbReference type="Proteomes" id="UP000249248"/>
    </source>
</evidence>
<feature type="repeat" description="TPR" evidence="1">
    <location>
        <begin position="497"/>
        <end position="530"/>
    </location>
</feature>
<name>A0A2W1NM03_9FLAO</name>
<dbReference type="AlphaFoldDB" id="A0A2W1NM03"/>
<reference evidence="2 3" key="1">
    <citation type="submission" date="2018-06" db="EMBL/GenBank/DDBJ databases">
        <title>The draft genome sequence of Crocinitomix sp. SM1701.</title>
        <authorList>
            <person name="Zhang X."/>
        </authorList>
    </citation>
    <scope>NUCLEOTIDE SEQUENCE [LARGE SCALE GENOMIC DNA]</scope>
    <source>
        <strain evidence="2 3">SM1701</strain>
    </source>
</reference>
<dbReference type="PANTHER" id="PTHR12558:SF13">
    <property type="entry name" value="CELL DIVISION CYCLE PROTEIN 27 HOMOLOG"/>
    <property type="match status" value="1"/>
</dbReference>
<accession>A0A2W1NM03</accession>
<feature type="repeat" description="TPR" evidence="1">
    <location>
        <begin position="323"/>
        <end position="356"/>
    </location>
</feature>
<dbReference type="PANTHER" id="PTHR12558">
    <property type="entry name" value="CELL DIVISION CYCLE 16,23,27"/>
    <property type="match status" value="1"/>
</dbReference>
<evidence type="ECO:0000256" key="1">
    <source>
        <dbReference type="PROSITE-ProRule" id="PRU00339"/>
    </source>
</evidence>
<keyword evidence="1" id="KW-0802">TPR repeat</keyword>
<sequence>MKIKKLYQLIGGILILGMLNACGNTKKIQPQPKSDSNFAYKSVFHEANSQKLIGNDEQAIALFLKCIGMKPDAAAPNYAIASIYQSQSNTTKSVEYALKAYELDQENKWYAVHLADAYFGMGDYHKSAKYYDLIINKFKDRNIEFKSKLAQSYLYSNQKQKAIEVLDLIELEAGVSAMTALTKHDLYLELNDEAAANNELSNLFNEQPNNLEVGLESMDYFLQTQQIEKAKIAIDYIQRIEPENPNAYIGLAELSLNKGDIEKAFDYLSKGLPSNEIPLDKKVYLLESISNMAFDNRFPDHAMVNSELGGLLLKMIKIDAESPEILNYYGKYLMQNNQIDSARTYFNKTIEYAPSDYTYWINLLDADYITENYDQLIVDAQKAQLVFPNQPMIYLLLGIGHYEKHQYEEAETAFFMGNEMVLNDENLKVEFEYHQAKNKWKQGDKVEAKLTLEKIIEKEINKGRFSHGFAKLLSVDKDYSHAIDYEKIAVENEPNSAIYNAELAKLYFKTKDFNAAKNYIEKAISIDLDNVTYLEFYGDVNALLGNASRAMEIWVEAGKIKMNPNLKKKIETGIYHE</sequence>
<dbReference type="InterPro" id="IPR011990">
    <property type="entry name" value="TPR-like_helical_dom_sf"/>
</dbReference>
<organism evidence="2 3">
    <name type="scientific">Putridiphycobacter roseus</name>
    <dbReference type="NCBI Taxonomy" id="2219161"/>
    <lineage>
        <taxon>Bacteria</taxon>
        <taxon>Pseudomonadati</taxon>
        <taxon>Bacteroidota</taxon>
        <taxon>Flavobacteriia</taxon>
        <taxon>Flavobacteriales</taxon>
        <taxon>Crocinitomicaceae</taxon>
        <taxon>Putridiphycobacter</taxon>
    </lineage>
</organism>
<protein>
    <submittedName>
        <fullName evidence="2">Uncharacterized protein</fullName>
    </submittedName>
</protein>
<dbReference type="SUPFAM" id="SSF48452">
    <property type="entry name" value="TPR-like"/>
    <property type="match status" value="3"/>
</dbReference>
<dbReference type="OrthoDB" id="1465784at2"/>
<dbReference type="Gene3D" id="1.25.40.10">
    <property type="entry name" value="Tetratricopeptide repeat domain"/>
    <property type="match status" value="3"/>
</dbReference>
<gene>
    <name evidence="2" type="ORF">DNU06_12570</name>
</gene>
<dbReference type="PROSITE" id="PS50005">
    <property type="entry name" value="TPR"/>
    <property type="match status" value="2"/>
</dbReference>
<evidence type="ECO:0000313" key="2">
    <source>
        <dbReference type="EMBL" id="PZE16682.1"/>
    </source>
</evidence>
<dbReference type="RefSeq" id="WP_111063728.1">
    <property type="nucleotide sequence ID" value="NZ_JBHUCU010000017.1"/>
</dbReference>
<dbReference type="Proteomes" id="UP000249248">
    <property type="component" value="Unassembled WGS sequence"/>
</dbReference>
<dbReference type="Pfam" id="PF13181">
    <property type="entry name" value="TPR_8"/>
    <property type="match status" value="2"/>
</dbReference>
<dbReference type="SMART" id="SM00028">
    <property type="entry name" value="TPR"/>
    <property type="match status" value="7"/>
</dbReference>
<dbReference type="Pfam" id="PF13174">
    <property type="entry name" value="TPR_6"/>
    <property type="match status" value="1"/>
</dbReference>